<feature type="transmembrane region" description="Helical" evidence="1">
    <location>
        <begin position="20"/>
        <end position="42"/>
    </location>
</feature>
<dbReference type="KEGG" id="mseb:RE474_06975"/>
<evidence type="ECO:0000256" key="1">
    <source>
        <dbReference type="SAM" id="Phobius"/>
    </source>
</evidence>
<dbReference type="EMBL" id="CP133592">
    <property type="protein sequence ID" value="WMW23854.1"/>
    <property type="molecule type" value="Genomic_DNA"/>
</dbReference>
<dbReference type="Proteomes" id="UP001182908">
    <property type="component" value="Chromosome"/>
</dbReference>
<protein>
    <submittedName>
        <fullName evidence="2">Uncharacterized protein</fullName>
    </submittedName>
</protein>
<evidence type="ECO:0000313" key="3">
    <source>
        <dbReference type="Proteomes" id="UP001182908"/>
    </source>
</evidence>
<accession>A0AA51UI62</accession>
<keyword evidence="1" id="KW-0472">Membrane</keyword>
<dbReference type="AlphaFoldDB" id="A0AA51UI62"/>
<keyword evidence="3" id="KW-1185">Reference proteome</keyword>
<dbReference type="GeneID" id="84232446"/>
<keyword evidence="1" id="KW-0812">Transmembrane</keyword>
<reference evidence="2 3" key="1">
    <citation type="submission" date="2023-08" db="EMBL/GenBank/DDBJ databases">
        <title>Methanolobus mangrovi sp. nov. and Methanolobus sediminis sp. nov, two novel methylotrophic methanogens isolated from mangrove sediments in China.</title>
        <authorList>
            <person name="Zhou J."/>
        </authorList>
    </citation>
    <scope>NUCLEOTIDE SEQUENCE [LARGE SCALE GENOMIC DNA]</scope>
    <source>
        <strain evidence="2 3">FTZ6</strain>
    </source>
</reference>
<keyword evidence="1" id="KW-1133">Transmembrane helix</keyword>
<proteinExistence type="predicted"/>
<evidence type="ECO:0000313" key="2">
    <source>
        <dbReference type="EMBL" id="WMW23854.1"/>
    </source>
</evidence>
<dbReference type="RefSeq" id="WP_309309672.1">
    <property type="nucleotide sequence ID" value="NZ_CP133592.1"/>
</dbReference>
<name>A0AA51UI62_9EURY</name>
<gene>
    <name evidence="2" type="ORF">RE474_06975</name>
</gene>
<organism evidence="2 3">
    <name type="scientific">Methanolobus sediminis</name>
    <dbReference type="NCBI Taxonomy" id="3072978"/>
    <lineage>
        <taxon>Archaea</taxon>
        <taxon>Methanobacteriati</taxon>
        <taxon>Methanobacteriota</taxon>
        <taxon>Stenosarchaea group</taxon>
        <taxon>Methanomicrobia</taxon>
        <taxon>Methanosarcinales</taxon>
        <taxon>Methanosarcinaceae</taxon>
        <taxon>Methanolobus</taxon>
    </lineage>
</organism>
<sequence>MSVPIYPKRRNVSIFKATPVFLPGKIVSSWYFVFAGLLTVTADRHRILPAF</sequence>